<keyword evidence="2" id="KW-0238">DNA-binding</keyword>
<name>A0A2P4UID9_9ACTN</name>
<keyword evidence="1" id="KW-0805">Transcription regulation</keyword>
<evidence type="ECO:0000313" key="6">
    <source>
        <dbReference type="Proteomes" id="UP000242367"/>
    </source>
</evidence>
<dbReference type="InterPro" id="IPR036388">
    <property type="entry name" value="WH-like_DNA-bd_sf"/>
</dbReference>
<dbReference type="GO" id="GO:0003677">
    <property type="term" value="F:DNA binding"/>
    <property type="evidence" value="ECO:0007669"/>
    <property type="project" value="UniProtKB-KW"/>
</dbReference>
<dbReference type="SMART" id="SM00866">
    <property type="entry name" value="UTRA"/>
    <property type="match status" value="1"/>
</dbReference>
<dbReference type="SUPFAM" id="SSF46785">
    <property type="entry name" value="Winged helix' DNA-binding domain"/>
    <property type="match status" value="1"/>
</dbReference>
<dbReference type="Pfam" id="PF00392">
    <property type="entry name" value="GntR"/>
    <property type="match status" value="1"/>
</dbReference>
<dbReference type="PANTHER" id="PTHR44846:SF17">
    <property type="entry name" value="GNTR-FAMILY TRANSCRIPTIONAL REGULATOR"/>
    <property type="match status" value="1"/>
</dbReference>
<keyword evidence="3" id="KW-0804">Transcription</keyword>
<dbReference type="InterPro" id="IPR011663">
    <property type="entry name" value="UTRA"/>
</dbReference>
<evidence type="ECO:0000256" key="3">
    <source>
        <dbReference type="ARBA" id="ARBA00023163"/>
    </source>
</evidence>
<dbReference type="PROSITE" id="PS50949">
    <property type="entry name" value="HTH_GNTR"/>
    <property type="match status" value="1"/>
</dbReference>
<organism evidence="5 6">
    <name type="scientific">Actinomadura rubteroloni</name>
    <dbReference type="NCBI Taxonomy" id="1926885"/>
    <lineage>
        <taxon>Bacteria</taxon>
        <taxon>Bacillati</taxon>
        <taxon>Actinomycetota</taxon>
        <taxon>Actinomycetes</taxon>
        <taxon>Streptosporangiales</taxon>
        <taxon>Thermomonosporaceae</taxon>
        <taxon>Actinomadura</taxon>
    </lineage>
</organism>
<dbReference type="InterPro" id="IPR000524">
    <property type="entry name" value="Tscrpt_reg_HTH_GntR"/>
</dbReference>
<reference evidence="5 6" key="1">
    <citation type="journal article" date="2017" name="Chemistry">
        <title>Isolation, Biosynthesis and Chemical Modifications of Rubterolones A-F: Rare Tropolone Alkaloids from Actinomadura sp. 5-2.</title>
        <authorList>
            <person name="Guo H."/>
            <person name="Benndorf R."/>
            <person name="Leichnitz D."/>
            <person name="Klassen J.L."/>
            <person name="Vollmers J."/>
            <person name="Gorls H."/>
            <person name="Steinacker M."/>
            <person name="Weigel C."/>
            <person name="Dahse H.M."/>
            <person name="Kaster A.K."/>
            <person name="de Beer Z.W."/>
            <person name="Poulsen M."/>
            <person name="Beemelmanns C."/>
        </authorList>
    </citation>
    <scope>NUCLEOTIDE SEQUENCE [LARGE SCALE GENOMIC DNA]</scope>
    <source>
        <strain evidence="5 6">5-2</strain>
    </source>
</reference>
<keyword evidence="6" id="KW-1185">Reference proteome</keyword>
<dbReference type="EMBL" id="MTBP01000002">
    <property type="protein sequence ID" value="POM24813.1"/>
    <property type="molecule type" value="Genomic_DNA"/>
</dbReference>
<sequence length="264" mass="29239">MIGFRTEREVMTTGYRDLADVLRQAIQRGDHPPGSTLPKQDEIAAEHGVNIKTVRQAVRLLEAEGLVTPVRRRGTVVRQHPPMKRLGVDRYAKRKWKSGLVAFAADREGSQREWKLTDQTQQVRQVPADPVVATALGIDEGTPVYERARLIKDGQTPTHTLTSYYRTEDVEGTPLIDPSPGPAGHGGGFAVLTGRGLEPDSITETLRGRMPTQEEIELLALPAGEPVIELHRTTYAAQSRAVEFARGIHAASRFSWTYSFTIPE</sequence>
<dbReference type="Proteomes" id="UP000242367">
    <property type="component" value="Unassembled WGS sequence"/>
</dbReference>
<evidence type="ECO:0000313" key="5">
    <source>
        <dbReference type="EMBL" id="POM24813.1"/>
    </source>
</evidence>
<dbReference type="InterPro" id="IPR028978">
    <property type="entry name" value="Chorismate_lyase_/UTRA_dom_sf"/>
</dbReference>
<dbReference type="PANTHER" id="PTHR44846">
    <property type="entry name" value="MANNOSYL-D-GLYCERATE TRANSPORT/METABOLISM SYSTEM REPRESSOR MNGR-RELATED"/>
    <property type="match status" value="1"/>
</dbReference>
<evidence type="ECO:0000259" key="4">
    <source>
        <dbReference type="PROSITE" id="PS50949"/>
    </source>
</evidence>
<feature type="domain" description="HTH gntR-type" evidence="4">
    <location>
        <begin position="12"/>
        <end position="80"/>
    </location>
</feature>
<dbReference type="SUPFAM" id="SSF64288">
    <property type="entry name" value="Chorismate lyase-like"/>
    <property type="match status" value="1"/>
</dbReference>
<dbReference type="CDD" id="cd07377">
    <property type="entry name" value="WHTH_GntR"/>
    <property type="match status" value="1"/>
</dbReference>
<proteinExistence type="predicted"/>
<dbReference type="Pfam" id="PF07702">
    <property type="entry name" value="UTRA"/>
    <property type="match status" value="1"/>
</dbReference>
<dbReference type="GO" id="GO:0045892">
    <property type="term" value="P:negative regulation of DNA-templated transcription"/>
    <property type="evidence" value="ECO:0007669"/>
    <property type="project" value="TreeGrafter"/>
</dbReference>
<dbReference type="InterPro" id="IPR036390">
    <property type="entry name" value="WH_DNA-bd_sf"/>
</dbReference>
<dbReference type="InterPro" id="IPR050679">
    <property type="entry name" value="Bact_HTH_transcr_reg"/>
</dbReference>
<protein>
    <submittedName>
        <fullName evidence="5">Mannosyl-D-glycerate transport/metabolism system repressor MngR</fullName>
    </submittedName>
</protein>
<accession>A0A2P4UID9</accession>
<dbReference type="SMART" id="SM00345">
    <property type="entry name" value="HTH_GNTR"/>
    <property type="match status" value="1"/>
</dbReference>
<dbReference type="GO" id="GO:0003700">
    <property type="term" value="F:DNA-binding transcription factor activity"/>
    <property type="evidence" value="ECO:0007669"/>
    <property type="project" value="InterPro"/>
</dbReference>
<gene>
    <name evidence="5" type="primary">mngR_2</name>
    <name evidence="5" type="ORF">BTM25_34510</name>
</gene>
<dbReference type="Gene3D" id="1.10.10.10">
    <property type="entry name" value="Winged helix-like DNA-binding domain superfamily/Winged helix DNA-binding domain"/>
    <property type="match status" value="1"/>
</dbReference>
<evidence type="ECO:0000256" key="1">
    <source>
        <dbReference type="ARBA" id="ARBA00023015"/>
    </source>
</evidence>
<comment type="caution">
    <text evidence="5">The sequence shown here is derived from an EMBL/GenBank/DDBJ whole genome shotgun (WGS) entry which is preliminary data.</text>
</comment>
<dbReference type="Gene3D" id="3.40.1410.10">
    <property type="entry name" value="Chorismate lyase-like"/>
    <property type="match status" value="1"/>
</dbReference>
<dbReference type="AlphaFoldDB" id="A0A2P4UID9"/>
<evidence type="ECO:0000256" key="2">
    <source>
        <dbReference type="ARBA" id="ARBA00023125"/>
    </source>
</evidence>